<keyword evidence="3" id="KW-1185">Reference proteome</keyword>
<evidence type="ECO:0000313" key="2">
    <source>
        <dbReference type="Ensembl" id="ENSCLMP00005031197.1"/>
    </source>
</evidence>
<name>A0A8C2ZTB7_CYCLU</name>
<feature type="chain" id="PRO_5034658647" evidence="1">
    <location>
        <begin position="16"/>
        <end position="67"/>
    </location>
</feature>
<reference evidence="2" key="1">
    <citation type="submission" date="2025-08" db="UniProtKB">
        <authorList>
            <consortium name="Ensembl"/>
        </authorList>
    </citation>
    <scope>IDENTIFICATION</scope>
</reference>
<organism evidence="2 3">
    <name type="scientific">Cyclopterus lumpus</name>
    <name type="common">Lumpsucker</name>
    <dbReference type="NCBI Taxonomy" id="8103"/>
    <lineage>
        <taxon>Eukaryota</taxon>
        <taxon>Metazoa</taxon>
        <taxon>Chordata</taxon>
        <taxon>Craniata</taxon>
        <taxon>Vertebrata</taxon>
        <taxon>Euteleostomi</taxon>
        <taxon>Actinopterygii</taxon>
        <taxon>Neopterygii</taxon>
        <taxon>Teleostei</taxon>
        <taxon>Neoteleostei</taxon>
        <taxon>Acanthomorphata</taxon>
        <taxon>Eupercaria</taxon>
        <taxon>Perciformes</taxon>
        <taxon>Cottioidei</taxon>
        <taxon>Cottales</taxon>
        <taxon>Cyclopteridae</taxon>
        <taxon>Cyclopterus</taxon>
    </lineage>
</organism>
<dbReference type="AlphaFoldDB" id="A0A8C2ZTB7"/>
<feature type="signal peptide" evidence="1">
    <location>
        <begin position="1"/>
        <end position="15"/>
    </location>
</feature>
<evidence type="ECO:0000313" key="3">
    <source>
        <dbReference type="Proteomes" id="UP000694565"/>
    </source>
</evidence>
<evidence type="ECO:0000256" key="1">
    <source>
        <dbReference type="SAM" id="SignalP"/>
    </source>
</evidence>
<reference evidence="2" key="2">
    <citation type="submission" date="2025-09" db="UniProtKB">
        <authorList>
            <consortium name="Ensembl"/>
        </authorList>
    </citation>
    <scope>IDENTIFICATION</scope>
</reference>
<sequence>MLIFLFEWNMLLCHSSSLEGAAGLSSKEKNIINELALCWDLPPITSANRKWLFEELLLHAVSILLRT</sequence>
<protein>
    <submittedName>
        <fullName evidence="2">Uncharacterized protein</fullName>
    </submittedName>
</protein>
<dbReference type="GeneTree" id="ENSGT00980000202161"/>
<keyword evidence="1" id="KW-0732">Signal</keyword>
<dbReference type="Ensembl" id="ENSCLMT00005032551.1">
    <property type="protein sequence ID" value="ENSCLMP00005031197.1"/>
    <property type="gene ID" value="ENSCLMG00005015099.1"/>
</dbReference>
<proteinExistence type="predicted"/>
<accession>A0A8C2ZTB7</accession>
<dbReference type="Proteomes" id="UP000694565">
    <property type="component" value="Unplaced"/>
</dbReference>